<dbReference type="Proteomes" id="UP001154282">
    <property type="component" value="Unassembled WGS sequence"/>
</dbReference>
<proteinExistence type="predicted"/>
<feature type="region of interest" description="Disordered" evidence="1">
    <location>
        <begin position="127"/>
        <end position="151"/>
    </location>
</feature>
<accession>A0AAV0KR99</accession>
<gene>
    <name evidence="2" type="ORF">LITE_LOCUS19885</name>
</gene>
<dbReference type="AlphaFoldDB" id="A0AAV0KR99"/>
<organism evidence="2 3">
    <name type="scientific">Linum tenue</name>
    <dbReference type="NCBI Taxonomy" id="586396"/>
    <lineage>
        <taxon>Eukaryota</taxon>
        <taxon>Viridiplantae</taxon>
        <taxon>Streptophyta</taxon>
        <taxon>Embryophyta</taxon>
        <taxon>Tracheophyta</taxon>
        <taxon>Spermatophyta</taxon>
        <taxon>Magnoliopsida</taxon>
        <taxon>eudicotyledons</taxon>
        <taxon>Gunneridae</taxon>
        <taxon>Pentapetalae</taxon>
        <taxon>rosids</taxon>
        <taxon>fabids</taxon>
        <taxon>Malpighiales</taxon>
        <taxon>Linaceae</taxon>
        <taxon>Linum</taxon>
    </lineage>
</organism>
<dbReference type="PANTHER" id="PTHR34355:SF1">
    <property type="entry name" value="JOSEPHIN-LIKE PROTEIN"/>
    <property type="match status" value="1"/>
</dbReference>
<comment type="caution">
    <text evidence="2">The sequence shown here is derived from an EMBL/GenBank/DDBJ whole genome shotgun (WGS) entry which is preliminary data.</text>
</comment>
<evidence type="ECO:0000313" key="2">
    <source>
        <dbReference type="EMBL" id="CAI0424285.1"/>
    </source>
</evidence>
<evidence type="ECO:0000256" key="1">
    <source>
        <dbReference type="SAM" id="MobiDB-lite"/>
    </source>
</evidence>
<reference evidence="2" key="1">
    <citation type="submission" date="2022-08" db="EMBL/GenBank/DDBJ databases">
        <authorList>
            <person name="Gutierrez-Valencia J."/>
        </authorList>
    </citation>
    <scope>NUCLEOTIDE SEQUENCE</scope>
</reference>
<feature type="region of interest" description="Disordered" evidence="1">
    <location>
        <begin position="83"/>
        <end position="103"/>
    </location>
</feature>
<feature type="compositionally biased region" description="Low complexity" evidence="1">
    <location>
        <begin position="127"/>
        <end position="143"/>
    </location>
</feature>
<dbReference type="EMBL" id="CAMGYJ010000005">
    <property type="protein sequence ID" value="CAI0424285.1"/>
    <property type="molecule type" value="Genomic_DNA"/>
</dbReference>
<dbReference type="PANTHER" id="PTHR34355">
    <property type="entry name" value="JOSEPHIN-LIKE PROTEIN"/>
    <property type="match status" value="1"/>
</dbReference>
<protein>
    <recommendedName>
        <fullName evidence="4">Josephin-like protein</fullName>
    </recommendedName>
</protein>
<name>A0AAV0KR99_9ROSI</name>
<feature type="compositionally biased region" description="Pro residues" evidence="1">
    <location>
        <begin position="89"/>
        <end position="98"/>
    </location>
</feature>
<evidence type="ECO:0008006" key="4">
    <source>
        <dbReference type="Google" id="ProtNLM"/>
    </source>
</evidence>
<evidence type="ECO:0000313" key="3">
    <source>
        <dbReference type="Proteomes" id="UP001154282"/>
    </source>
</evidence>
<sequence>MSRKSSKRVTFTPDATEKPTAVFLKQASLGSCRLVSVNRKRPFAVGIFSFRLRCRISRFSTTCRMLRRLGAKVARVLRFVSLRRKSRKSPPPPPPPSYLPRSRSLADAVDSQRIEAIEDCIEFLNSSSSCNSLSRSSSVSTRTESSRMVHL</sequence>
<keyword evidence="3" id="KW-1185">Reference proteome</keyword>